<feature type="compositionally biased region" description="Acidic residues" evidence="1">
    <location>
        <begin position="311"/>
        <end position="325"/>
    </location>
</feature>
<feature type="compositionally biased region" description="Pro residues" evidence="1">
    <location>
        <begin position="460"/>
        <end position="476"/>
    </location>
</feature>
<dbReference type="PANTHER" id="PTHR14614:SF132">
    <property type="entry name" value="PROTEIN-LYSINE METHYLTRANSFERASE C42C1.13"/>
    <property type="match status" value="1"/>
</dbReference>
<feature type="region of interest" description="Disordered" evidence="1">
    <location>
        <begin position="1010"/>
        <end position="1200"/>
    </location>
</feature>
<dbReference type="InterPro" id="IPR019410">
    <property type="entry name" value="Methyltransf_16"/>
</dbReference>
<feature type="compositionally biased region" description="Low complexity" evidence="1">
    <location>
        <begin position="434"/>
        <end position="452"/>
    </location>
</feature>
<feature type="region of interest" description="Disordered" evidence="1">
    <location>
        <begin position="434"/>
        <end position="482"/>
    </location>
</feature>
<dbReference type="InterPro" id="IPR029063">
    <property type="entry name" value="SAM-dependent_MTases_sf"/>
</dbReference>
<dbReference type="OrthoDB" id="46564at2759"/>
<evidence type="ECO:0000256" key="1">
    <source>
        <dbReference type="SAM" id="MobiDB-lite"/>
    </source>
</evidence>
<feature type="region of interest" description="Disordered" evidence="1">
    <location>
        <begin position="362"/>
        <end position="387"/>
    </location>
</feature>
<organism evidence="2 3">
    <name type="scientific">Edaphochlamys debaryana</name>
    <dbReference type="NCBI Taxonomy" id="47281"/>
    <lineage>
        <taxon>Eukaryota</taxon>
        <taxon>Viridiplantae</taxon>
        <taxon>Chlorophyta</taxon>
        <taxon>core chlorophytes</taxon>
        <taxon>Chlorophyceae</taxon>
        <taxon>CS clade</taxon>
        <taxon>Chlamydomonadales</taxon>
        <taxon>Chlamydomonadales incertae sedis</taxon>
        <taxon>Edaphochlamys</taxon>
    </lineage>
</organism>
<feature type="region of interest" description="Disordered" evidence="1">
    <location>
        <begin position="37"/>
        <end position="90"/>
    </location>
</feature>
<dbReference type="Gene3D" id="3.40.50.150">
    <property type="entry name" value="Vaccinia Virus protein VP39"/>
    <property type="match status" value="1"/>
</dbReference>
<dbReference type="SUPFAM" id="SSF53335">
    <property type="entry name" value="S-adenosyl-L-methionine-dependent methyltransferases"/>
    <property type="match status" value="1"/>
</dbReference>
<comment type="caution">
    <text evidence="2">The sequence shown here is derived from an EMBL/GenBank/DDBJ whole genome shotgun (WGS) entry which is preliminary data.</text>
</comment>
<dbReference type="PANTHER" id="PTHR14614">
    <property type="entry name" value="HEPATOCELLULAR CARCINOMA-ASSOCIATED ANTIGEN"/>
    <property type="match status" value="1"/>
</dbReference>
<feature type="region of interest" description="Disordered" evidence="1">
    <location>
        <begin position="907"/>
        <end position="936"/>
    </location>
</feature>
<name>A0A835Y1Y6_9CHLO</name>
<feature type="compositionally biased region" description="Polar residues" evidence="1">
    <location>
        <begin position="1133"/>
        <end position="1143"/>
    </location>
</feature>
<gene>
    <name evidence="2" type="ORF">HYH03_007498</name>
</gene>
<feature type="region of interest" description="Disordered" evidence="1">
    <location>
        <begin position="304"/>
        <end position="335"/>
    </location>
</feature>
<evidence type="ECO:0000313" key="3">
    <source>
        <dbReference type="Proteomes" id="UP000612055"/>
    </source>
</evidence>
<dbReference type="AlphaFoldDB" id="A0A835Y1Y6"/>
<dbReference type="EMBL" id="JAEHOE010000031">
    <property type="protein sequence ID" value="KAG2494446.1"/>
    <property type="molecule type" value="Genomic_DNA"/>
</dbReference>
<feature type="region of interest" description="Disordered" evidence="1">
    <location>
        <begin position="833"/>
        <end position="885"/>
    </location>
</feature>
<accession>A0A835Y1Y6</accession>
<reference evidence="2" key="1">
    <citation type="journal article" date="2020" name="bioRxiv">
        <title>Comparative genomics of Chlamydomonas.</title>
        <authorList>
            <person name="Craig R.J."/>
            <person name="Hasan A.R."/>
            <person name="Ness R.W."/>
            <person name="Keightley P.D."/>
        </authorList>
    </citation>
    <scope>NUCLEOTIDE SEQUENCE</scope>
    <source>
        <strain evidence="2">CCAP 11/70</strain>
    </source>
</reference>
<sequence>MALVPFRVSGAAADQSAQEWLVQLPGGITLRLQQQPGLAARQHGAALDGPGPGSGRAQAPRPGPPAAAASTDDAAPSAAAASGTTAPAGAGAAWASDAVPMDWSGPPLSSLADVGLVVWQAGFLLADHLLRHPPFATPGRRASAGVDPAAAWRPVRALDLGTGSGVVGIALAAAGAHVLLTDLPHVLPLAQRNLEANTDARVVRARVCVYRWGDDPQAADAGGEGAQGQAGVSPLAGFAPDLLTAADVLYHQELLAPLMDSIRILSAPHTLSYIAFRVRHGGEVAAFVGLAERAGFAVAEVPPGELHEEYRDEGDSEAEGEEEVEGQQHAGDAGEGMREAAACDARLASALETLHDYFARNSGSSQPGLTLGATGLLVPRTPGARPDPAVDSFNSALTDMRAALGSDYLLALHLHKASVHGMPTFRMRLLKSSDPGSAAAAAPGTASACASPERQRPSRQPGPPPGPQPWQPPPGWEPAGPLGLAACPAASPLHDAAHAFQDANGRLAGVLDAAGLAASLRVVYLTSARTVAVAGLPGPPPAPSAHMSRAAFATAAAAVLALPHYHRAMLARAAADLNAAMHDLALAAAEAPGPASMSALLTHVLCELRELVAAAGGEAALEGYQPRVALHPGPDLALAFSLDPRLGGAPWSAAVPPFPECLSARVRRAWLLLCQLLATHNAAAGQLDALTQIATGFEQSISRRRDTLEADAQAEHMSQRGMEAAAAALERNHVEFNACCLGALQVLRSTLEAVTEELGEAARLAELQCGLMSCLDWSVSVASTAVASPMLSGAWANSLATAPAASAVHSDHAPQLDSAAPAGATSSRGLYLTAPVTGFRPPPARGPSHLPPARNAPSPLSRSATARMSPAVSADGAPRSCGPSRAVSCGAGGASCCERPSPDSPLDLADALDLPSPSPPLPAGRALNSAGARSRNVSVRFAHSRTSLDEEVTGDGYEYGGGERQGLRQEGVEDWTATAIPGATDRAEVTAYEAPVSLMRAASSSRQLLSQVSAAGRRSNPGSCRHSRSGIEGAFGRAGAEGADRTSLAGHPGSLPSPGLPPSALKRSASRPSAAPDSPSARTSRAGDSPLPRLSLGGPRLTGDGTGGGFTPRGPGRPGPGDAPRFSGPGSPQRPSNAYSTHSPRLPRLHGPADPAGLERAASLGSGGTTQRSAHGRGAGASGSASAAASPARQRPGESLAEAYARSALAHLGVQDL</sequence>
<dbReference type="Proteomes" id="UP000612055">
    <property type="component" value="Unassembled WGS sequence"/>
</dbReference>
<dbReference type="CDD" id="cd02440">
    <property type="entry name" value="AdoMet_MTases"/>
    <property type="match status" value="1"/>
</dbReference>
<proteinExistence type="predicted"/>
<protein>
    <submittedName>
        <fullName evidence="2">Uncharacterized protein</fullName>
    </submittedName>
</protein>
<feature type="compositionally biased region" description="Low complexity" evidence="1">
    <location>
        <begin position="1182"/>
        <end position="1194"/>
    </location>
</feature>
<keyword evidence="3" id="KW-1185">Reference proteome</keyword>
<evidence type="ECO:0000313" key="2">
    <source>
        <dbReference type="EMBL" id="KAG2494446.1"/>
    </source>
</evidence>
<dbReference type="Pfam" id="PF10294">
    <property type="entry name" value="Methyltransf_16"/>
    <property type="match status" value="1"/>
</dbReference>
<feature type="compositionally biased region" description="Low complexity" evidence="1">
    <location>
        <begin position="1030"/>
        <end position="1103"/>
    </location>
</feature>
<feature type="compositionally biased region" description="Low complexity" evidence="1">
    <location>
        <begin position="55"/>
        <end position="90"/>
    </location>
</feature>